<evidence type="ECO:0000256" key="1">
    <source>
        <dbReference type="ARBA" id="ARBA00009369"/>
    </source>
</evidence>
<name>B4U5G2_STREM</name>
<evidence type="ECO:0000256" key="3">
    <source>
        <dbReference type="ARBA" id="ARBA00022960"/>
    </source>
</evidence>
<dbReference type="InterPro" id="IPR055342">
    <property type="entry name" value="MreC_beta-barrel_core"/>
</dbReference>
<dbReference type="Proteomes" id="UP000001873">
    <property type="component" value="Chromosome"/>
</dbReference>
<dbReference type="Gene3D" id="2.40.10.350">
    <property type="entry name" value="Rod shape-determining protein MreC, domain 2"/>
    <property type="match status" value="1"/>
</dbReference>
<sequence>MIIILIIVFLFSEVILLKKLNLSRLFFWLTSLALLVLTLVLLFRVAVSPYLSMIIRNPVTKMDVIMSKPFAVIKEGAKELDGLMSAFSENKHLKKELRSYKLEQLQVDKLKSENRELKELLGLNYGTDNQFAVKIISRNPYSWNKSLVIDSGKREIKEKSLVISELGLIGRVTTASQSSAHVELLTSGKNIELPIKIVDKDKVIYGNLKAFKSESKTMVASEFNSNDSISLDAKVYTSGLDGETVADIPVGKVTGFKNAADKLKRRIFIKLYADTDNLDYVLVVGKE</sequence>
<reference evidence="9 10" key="1">
    <citation type="journal article" date="2008" name="PLoS ONE">
        <title>Genome sequence of a lancefield group C Streptococcus zooepidemicus strain causing epidemic nephritis: new information about an old disease.</title>
        <authorList>
            <person name="Beres S.B."/>
            <person name="Sesso R."/>
            <person name="Pinto S.W.L."/>
            <person name="Hoe N.P."/>
            <person name="Porcella S.F."/>
            <person name="Deleo F.R."/>
            <person name="Musser J.M."/>
        </authorList>
    </citation>
    <scope>NUCLEOTIDE SEQUENCE [LARGE SCALE GENOMIC DNA]</scope>
    <source>
        <strain evidence="9 10">MGCS10565</strain>
    </source>
</reference>
<feature type="transmembrane region" description="Helical" evidence="7">
    <location>
        <begin position="26"/>
        <end position="47"/>
    </location>
</feature>
<dbReference type="InterPro" id="IPR042175">
    <property type="entry name" value="Cell/Rod_MreC_2"/>
</dbReference>
<evidence type="ECO:0000313" key="10">
    <source>
        <dbReference type="Proteomes" id="UP000001873"/>
    </source>
</evidence>
<evidence type="ECO:0000256" key="2">
    <source>
        <dbReference type="ARBA" id="ARBA00013855"/>
    </source>
</evidence>
<dbReference type="Pfam" id="PF04085">
    <property type="entry name" value="MreC"/>
    <property type="match status" value="1"/>
</dbReference>
<keyword evidence="7" id="KW-0472">Membrane</keyword>
<gene>
    <name evidence="9" type="primary">mreC</name>
    <name evidence="9" type="ordered locus">Sez_0016</name>
</gene>
<feature type="coiled-coil region" evidence="6">
    <location>
        <begin position="83"/>
        <end position="120"/>
    </location>
</feature>
<comment type="similarity">
    <text evidence="1 5">Belongs to the MreC family.</text>
</comment>
<dbReference type="PANTHER" id="PTHR34138">
    <property type="entry name" value="CELL SHAPE-DETERMINING PROTEIN MREC"/>
    <property type="match status" value="1"/>
</dbReference>
<dbReference type="Gene3D" id="2.40.10.340">
    <property type="entry name" value="Rod shape-determining protein MreC, domain 1"/>
    <property type="match status" value="1"/>
</dbReference>
<feature type="domain" description="Rod shape-determining protein MreC beta-barrel core" evidence="8">
    <location>
        <begin position="135"/>
        <end position="284"/>
    </location>
</feature>
<keyword evidence="7" id="KW-1133">Transmembrane helix</keyword>
<evidence type="ECO:0000313" key="9">
    <source>
        <dbReference type="EMBL" id="ACG61403.1"/>
    </source>
</evidence>
<dbReference type="GO" id="GO:0008360">
    <property type="term" value="P:regulation of cell shape"/>
    <property type="evidence" value="ECO:0007669"/>
    <property type="project" value="UniProtKB-KW"/>
</dbReference>
<dbReference type="InterPro" id="IPR042177">
    <property type="entry name" value="Cell/Rod_1"/>
</dbReference>
<evidence type="ECO:0000259" key="8">
    <source>
        <dbReference type="Pfam" id="PF04085"/>
    </source>
</evidence>
<accession>B4U5G2</accession>
<evidence type="ECO:0000256" key="5">
    <source>
        <dbReference type="PIRNR" id="PIRNR038471"/>
    </source>
</evidence>
<dbReference type="KEGG" id="sez:Sez_0016"/>
<keyword evidence="6" id="KW-0175">Coiled coil</keyword>
<dbReference type="InterPro" id="IPR007221">
    <property type="entry name" value="MreC"/>
</dbReference>
<evidence type="ECO:0000256" key="7">
    <source>
        <dbReference type="SAM" id="Phobius"/>
    </source>
</evidence>
<evidence type="ECO:0000256" key="4">
    <source>
        <dbReference type="ARBA" id="ARBA00032089"/>
    </source>
</evidence>
<dbReference type="EMBL" id="CP001129">
    <property type="protein sequence ID" value="ACG61403.1"/>
    <property type="molecule type" value="Genomic_DNA"/>
</dbReference>
<comment type="function">
    <text evidence="5">Involved in formation and maintenance of cell shape.</text>
</comment>
<dbReference type="PIRSF" id="PIRSF038471">
    <property type="entry name" value="MreC"/>
    <property type="match status" value="1"/>
</dbReference>
<keyword evidence="3 5" id="KW-0133">Cell shape</keyword>
<dbReference type="PANTHER" id="PTHR34138:SF1">
    <property type="entry name" value="CELL SHAPE-DETERMINING PROTEIN MREC"/>
    <property type="match status" value="1"/>
</dbReference>
<evidence type="ECO:0000256" key="6">
    <source>
        <dbReference type="SAM" id="Coils"/>
    </source>
</evidence>
<organism evidence="9 10">
    <name type="scientific">Streptococcus equi subsp. zooepidemicus (strain MGCS10565)</name>
    <dbReference type="NCBI Taxonomy" id="552526"/>
    <lineage>
        <taxon>Bacteria</taxon>
        <taxon>Bacillati</taxon>
        <taxon>Bacillota</taxon>
        <taxon>Bacilli</taxon>
        <taxon>Lactobacillales</taxon>
        <taxon>Streptococcaceae</taxon>
        <taxon>Streptococcus</taxon>
    </lineage>
</organism>
<dbReference type="GO" id="GO:0005886">
    <property type="term" value="C:plasma membrane"/>
    <property type="evidence" value="ECO:0007669"/>
    <property type="project" value="TreeGrafter"/>
</dbReference>
<protein>
    <recommendedName>
        <fullName evidence="2 5">Cell shape-determining protein MreC</fullName>
    </recommendedName>
    <alternativeName>
        <fullName evidence="4 5">Cell shape protein MreC</fullName>
    </alternativeName>
</protein>
<dbReference type="HOGENOM" id="CLU_042663_1_1_9"/>
<keyword evidence="7" id="KW-0812">Transmembrane</keyword>
<proteinExistence type="inferred from homology"/>
<dbReference type="AlphaFoldDB" id="B4U5G2"/>